<organism evidence="1 2">
    <name type="scientific">Nelumbo nucifera</name>
    <name type="common">Sacred lotus</name>
    <dbReference type="NCBI Taxonomy" id="4432"/>
    <lineage>
        <taxon>Eukaryota</taxon>
        <taxon>Viridiplantae</taxon>
        <taxon>Streptophyta</taxon>
        <taxon>Embryophyta</taxon>
        <taxon>Tracheophyta</taxon>
        <taxon>Spermatophyta</taxon>
        <taxon>Magnoliopsida</taxon>
        <taxon>Proteales</taxon>
        <taxon>Nelumbonaceae</taxon>
        <taxon>Nelumbo</taxon>
    </lineage>
</organism>
<dbReference type="EMBL" id="DUZY01000007">
    <property type="protein sequence ID" value="DAD45813.1"/>
    <property type="molecule type" value="Genomic_DNA"/>
</dbReference>
<evidence type="ECO:0000313" key="2">
    <source>
        <dbReference type="Proteomes" id="UP000607653"/>
    </source>
</evidence>
<gene>
    <name evidence="1" type="ORF">HUJ06_004043</name>
</gene>
<dbReference type="AlphaFoldDB" id="A0A822ZM34"/>
<proteinExistence type="predicted"/>
<name>A0A822ZM34_NELNU</name>
<evidence type="ECO:0000313" key="1">
    <source>
        <dbReference type="EMBL" id="DAD45813.1"/>
    </source>
</evidence>
<dbReference type="Proteomes" id="UP000607653">
    <property type="component" value="Unassembled WGS sequence"/>
</dbReference>
<accession>A0A822ZM34</accession>
<protein>
    <submittedName>
        <fullName evidence="1">Uncharacterized protein</fullName>
    </submittedName>
</protein>
<comment type="caution">
    <text evidence="1">The sequence shown here is derived from an EMBL/GenBank/DDBJ whole genome shotgun (WGS) entry which is preliminary data.</text>
</comment>
<keyword evidence="2" id="KW-1185">Reference proteome</keyword>
<sequence length="54" mass="6249">MSSNLLTTLSSEYDSIAKENEKLKSEVSYKKEPGKQIIKIGWGCGPQRSYYWIY</sequence>
<reference evidence="1 2" key="1">
    <citation type="journal article" date="2020" name="Mol. Biol. Evol.">
        <title>Distinct Expression and Methylation Patterns for Genes with Different Fates following a Single Whole-Genome Duplication in Flowering Plants.</title>
        <authorList>
            <person name="Shi T."/>
            <person name="Rahmani R.S."/>
            <person name="Gugger P.F."/>
            <person name="Wang M."/>
            <person name="Li H."/>
            <person name="Zhang Y."/>
            <person name="Li Z."/>
            <person name="Wang Q."/>
            <person name="Van de Peer Y."/>
            <person name="Marchal K."/>
            <person name="Chen J."/>
        </authorList>
    </citation>
    <scope>NUCLEOTIDE SEQUENCE [LARGE SCALE GENOMIC DNA]</scope>
    <source>
        <tissue evidence="1">Leaf</tissue>
    </source>
</reference>